<evidence type="ECO:0000313" key="2">
    <source>
        <dbReference type="EMBL" id="ETF00964.1"/>
    </source>
</evidence>
<gene>
    <name evidence="2" type="ORF">W822_20775</name>
</gene>
<dbReference type="AlphaFoldDB" id="V8QPN9"/>
<keyword evidence="1" id="KW-1133">Transmembrane helix</keyword>
<dbReference type="EMBL" id="AYXT01000013">
    <property type="protein sequence ID" value="ETF00964.1"/>
    <property type="molecule type" value="Genomic_DNA"/>
</dbReference>
<sequence>MTFLEMNDVDGVPRWSARTRYVLSVYILGGCLLLFSMGIPCIGLNGTGYVLRYVRAVAERSGMIKIIFVWLLISTVFDTI</sequence>
<feature type="transmembrane region" description="Helical" evidence="1">
    <location>
        <begin position="20"/>
        <end position="45"/>
    </location>
</feature>
<dbReference type="HOGENOM" id="CLU_2581857_0_0_4"/>
<keyword evidence="1" id="KW-0812">Transmembrane</keyword>
<organism evidence="2 3">
    <name type="scientific">Advenella kashmirensis W13003</name>
    <dbReference type="NCBI Taxonomy" id="1424334"/>
    <lineage>
        <taxon>Bacteria</taxon>
        <taxon>Pseudomonadati</taxon>
        <taxon>Pseudomonadota</taxon>
        <taxon>Betaproteobacteria</taxon>
        <taxon>Burkholderiales</taxon>
        <taxon>Alcaligenaceae</taxon>
    </lineage>
</organism>
<evidence type="ECO:0000313" key="3">
    <source>
        <dbReference type="Proteomes" id="UP000018733"/>
    </source>
</evidence>
<keyword evidence="1" id="KW-0472">Membrane</keyword>
<proteinExistence type="predicted"/>
<comment type="caution">
    <text evidence="2">The sequence shown here is derived from an EMBL/GenBank/DDBJ whole genome shotgun (WGS) entry which is preliminary data.</text>
</comment>
<dbReference type="Proteomes" id="UP000018733">
    <property type="component" value="Unassembled WGS sequence"/>
</dbReference>
<accession>V8QPN9</accession>
<evidence type="ECO:0000256" key="1">
    <source>
        <dbReference type="SAM" id="Phobius"/>
    </source>
</evidence>
<feature type="transmembrane region" description="Helical" evidence="1">
    <location>
        <begin position="57"/>
        <end position="77"/>
    </location>
</feature>
<dbReference type="STRING" id="1424334.W822_20775"/>
<reference evidence="2 3" key="1">
    <citation type="journal article" date="2014" name="Genome Announc.">
        <title>Draft Genome Sequence of Advenella kashmirensis Strain W13003, a Polycyclic Aromatic Hydrocarbon-Degrading Bacterium.</title>
        <authorList>
            <person name="Wang X."/>
            <person name="Jin D."/>
            <person name="Zhou L."/>
            <person name="Wu L."/>
            <person name="An W."/>
            <person name="Zhao L."/>
        </authorList>
    </citation>
    <scope>NUCLEOTIDE SEQUENCE [LARGE SCALE GENOMIC DNA]</scope>
    <source>
        <strain evidence="2 3">W13003</strain>
    </source>
</reference>
<keyword evidence="3" id="KW-1185">Reference proteome</keyword>
<protein>
    <submittedName>
        <fullName evidence="2">Uncharacterized protein</fullName>
    </submittedName>
</protein>
<name>V8QPN9_9BURK</name>